<evidence type="ECO:0000256" key="1">
    <source>
        <dbReference type="SAM" id="Phobius"/>
    </source>
</evidence>
<dbReference type="KEGG" id="tva:4755201"/>
<keyword evidence="1" id="KW-0812">Transmembrane</keyword>
<dbReference type="InParanoid" id="A2FCF7"/>
<accession>A2FCF7</accession>
<sequence>MNLTIVSLRASNQFSVSPLVSTQMNLHISKSMFSHHFSSILYARKALTAEKTRFSHSLNSAIVLDSIQRSGKVFTSTESFGEDIEYTITSCAFYKCTSTSGSGAIKCSKLPATSTFTIEKTGFDSCSGTTGGAFELSTQKINLNNCCFRSCTATTSMAAFKCEATKEFNINQLLVTKCHGSGTLYASCKSVALYKAPNITNNQDTKEMATFIGDNFALQYSTLADNDVNIALYPLATSSPQMAQLTNFIRNVGKYSITITDQFTFHQVSFIDEKTSFAVKNDKGSYCQFRDVVTTVTKLDATFFTQVICANPTTGKAITQSIIPNNEECWALIPSNDTSTGMSWKIKALIIVSVILLILVLVFIYRKTCGNKYGLSGQRLAYTL</sequence>
<feature type="transmembrane region" description="Helical" evidence="1">
    <location>
        <begin position="344"/>
        <end position="365"/>
    </location>
</feature>
<dbReference type="VEuPathDB" id="TrichDB:TVAGG3_0498410"/>
<dbReference type="VEuPathDB" id="TrichDB:TVAG_437950"/>
<dbReference type="RefSeq" id="XP_001310347.1">
    <property type="nucleotide sequence ID" value="XM_001310346.1"/>
</dbReference>
<dbReference type="AlphaFoldDB" id="A2FCF7"/>
<evidence type="ECO:0000313" key="2">
    <source>
        <dbReference type="EMBL" id="EAX97417.1"/>
    </source>
</evidence>
<reference evidence="2" key="2">
    <citation type="journal article" date="2007" name="Science">
        <title>Draft genome sequence of the sexually transmitted pathogen Trichomonas vaginalis.</title>
        <authorList>
            <person name="Carlton J.M."/>
            <person name="Hirt R.P."/>
            <person name="Silva J.C."/>
            <person name="Delcher A.L."/>
            <person name="Schatz M."/>
            <person name="Zhao Q."/>
            <person name="Wortman J.R."/>
            <person name="Bidwell S.L."/>
            <person name="Alsmark U.C.M."/>
            <person name="Besteiro S."/>
            <person name="Sicheritz-Ponten T."/>
            <person name="Noel C.J."/>
            <person name="Dacks J.B."/>
            <person name="Foster P.G."/>
            <person name="Simillion C."/>
            <person name="Van de Peer Y."/>
            <person name="Miranda-Saavedra D."/>
            <person name="Barton G.J."/>
            <person name="Westrop G.D."/>
            <person name="Mueller S."/>
            <person name="Dessi D."/>
            <person name="Fiori P.L."/>
            <person name="Ren Q."/>
            <person name="Paulsen I."/>
            <person name="Zhang H."/>
            <person name="Bastida-Corcuera F.D."/>
            <person name="Simoes-Barbosa A."/>
            <person name="Brown M.T."/>
            <person name="Hayes R.D."/>
            <person name="Mukherjee M."/>
            <person name="Okumura C.Y."/>
            <person name="Schneider R."/>
            <person name="Smith A.J."/>
            <person name="Vanacova S."/>
            <person name="Villalvazo M."/>
            <person name="Haas B.J."/>
            <person name="Pertea M."/>
            <person name="Feldblyum T.V."/>
            <person name="Utterback T.R."/>
            <person name="Shu C.L."/>
            <person name="Osoegawa K."/>
            <person name="de Jong P.J."/>
            <person name="Hrdy I."/>
            <person name="Horvathova L."/>
            <person name="Zubacova Z."/>
            <person name="Dolezal P."/>
            <person name="Malik S.B."/>
            <person name="Logsdon J.M. Jr."/>
            <person name="Henze K."/>
            <person name="Gupta A."/>
            <person name="Wang C.C."/>
            <person name="Dunne R.L."/>
            <person name="Upcroft J.A."/>
            <person name="Upcroft P."/>
            <person name="White O."/>
            <person name="Salzberg S.L."/>
            <person name="Tang P."/>
            <person name="Chiu C.-H."/>
            <person name="Lee Y.-S."/>
            <person name="Embley T.M."/>
            <person name="Coombs G.H."/>
            <person name="Mottram J.C."/>
            <person name="Tachezy J."/>
            <person name="Fraser-Liggett C.M."/>
            <person name="Johnson P.J."/>
        </authorList>
    </citation>
    <scope>NUCLEOTIDE SEQUENCE [LARGE SCALE GENOMIC DNA]</scope>
    <source>
        <strain evidence="2">G3</strain>
    </source>
</reference>
<dbReference type="SMR" id="A2FCF7"/>
<keyword evidence="1" id="KW-1133">Transmembrane helix</keyword>
<organism evidence="2 3">
    <name type="scientific">Trichomonas vaginalis (strain ATCC PRA-98 / G3)</name>
    <dbReference type="NCBI Taxonomy" id="412133"/>
    <lineage>
        <taxon>Eukaryota</taxon>
        <taxon>Metamonada</taxon>
        <taxon>Parabasalia</taxon>
        <taxon>Trichomonadida</taxon>
        <taxon>Trichomonadidae</taxon>
        <taxon>Trichomonas</taxon>
    </lineage>
</organism>
<keyword evidence="3" id="KW-1185">Reference proteome</keyword>
<proteinExistence type="predicted"/>
<evidence type="ECO:0008006" key="4">
    <source>
        <dbReference type="Google" id="ProtNLM"/>
    </source>
</evidence>
<dbReference type="Proteomes" id="UP000001542">
    <property type="component" value="Unassembled WGS sequence"/>
</dbReference>
<name>A2FCF7_TRIV3</name>
<reference evidence="2" key="1">
    <citation type="submission" date="2006-10" db="EMBL/GenBank/DDBJ databases">
        <authorList>
            <person name="Amadeo P."/>
            <person name="Zhao Q."/>
            <person name="Wortman J."/>
            <person name="Fraser-Liggett C."/>
            <person name="Carlton J."/>
        </authorList>
    </citation>
    <scope>NUCLEOTIDE SEQUENCE</scope>
    <source>
        <strain evidence="2">G3</strain>
    </source>
</reference>
<dbReference type="EMBL" id="DS113716">
    <property type="protein sequence ID" value="EAX97417.1"/>
    <property type="molecule type" value="Genomic_DNA"/>
</dbReference>
<keyword evidence="1" id="KW-0472">Membrane</keyword>
<gene>
    <name evidence="2" type="ORF">TVAG_437950</name>
</gene>
<evidence type="ECO:0000313" key="3">
    <source>
        <dbReference type="Proteomes" id="UP000001542"/>
    </source>
</evidence>
<protein>
    <recommendedName>
        <fullName evidence="4">Surface antigen BspA-like</fullName>
    </recommendedName>
</protein>